<dbReference type="SUPFAM" id="SSF46934">
    <property type="entry name" value="UBA-like"/>
    <property type="match status" value="1"/>
</dbReference>
<evidence type="ECO:0008006" key="5">
    <source>
        <dbReference type="Google" id="ProtNLM"/>
    </source>
</evidence>
<dbReference type="EMBL" id="BART01012799">
    <property type="protein sequence ID" value="GAG85490.1"/>
    <property type="molecule type" value="Genomic_DNA"/>
</dbReference>
<comment type="caution">
    <text evidence="4">The sequence shown here is derived from an EMBL/GenBank/DDBJ whole genome shotgun (WGS) entry which is preliminary data.</text>
</comment>
<proteinExistence type="inferred from homology"/>
<evidence type="ECO:0000313" key="4">
    <source>
        <dbReference type="EMBL" id="GAG85490.1"/>
    </source>
</evidence>
<dbReference type="AlphaFoldDB" id="X1AS30"/>
<comment type="similarity">
    <text evidence="1">Belongs to the EF-Ts family.</text>
</comment>
<dbReference type="PANTHER" id="PTHR11741:SF0">
    <property type="entry name" value="ELONGATION FACTOR TS, MITOCHONDRIAL"/>
    <property type="match status" value="1"/>
</dbReference>
<accession>X1AS30</accession>
<gene>
    <name evidence="4" type="ORF">S01H4_26510</name>
</gene>
<dbReference type="InterPro" id="IPR009060">
    <property type="entry name" value="UBA-like_sf"/>
</dbReference>
<dbReference type="CDD" id="cd14275">
    <property type="entry name" value="UBA_EF-Ts"/>
    <property type="match status" value="1"/>
</dbReference>
<name>X1AS30_9ZZZZ</name>
<sequence length="65" mass="7387">MKIPTARIKELRDHSRAGIMDCRNALLETKGDMEKALQLLKQRSLFQVESKAKRSATQGIIKAYV</sequence>
<dbReference type="FunFam" id="1.10.8.10:FF:000001">
    <property type="entry name" value="Elongation factor Ts"/>
    <property type="match status" value="1"/>
</dbReference>
<evidence type="ECO:0000256" key="3">
    <source>
        <dbReference type="ARBA" id="ARBA00022917"/>
    </source>
</evidence>
<dbReference type="PANTHER" id="PTHR11741">
    <property type="entry name" value="ELONGATION FACTOR TS"/>
    <property type="match status" value="1"/>
</dbReference>
<dbReference type="HAMAP" id="MF_00050">
    <property type="entry name" value="EF_Ts"/>
    <property type="match status" value="1"/>
</dbReference>
<protein>
    <recommendedName>
        <fullName evidence="5">Elongation factor Ts</fullName>
    </recommendedName>
</protein>
<dbReference type="GO" id="GO:0003746">
    <property type="term" value="F:translation elongation factor activity"/>
    <property type="evidence" value="ECO:0007669"/>
    <property type="project" value="UniProtKB-KW"/>
</dbReference>
<feature type="non-terminal residue" evidence="4">
    <location>
        <position position="65"/>
    </location>
</feature>
<reference evidence="4" key="1">
    <citation type="journal article" date="2014" name="Front. Microbiol.">
        <title>High frequency of phylogenetically diverse reductive dehalogenase-homologous genes in deep subseafloor sedimentary metagenomes.</title>
        <authorList>
            <person name="Kawai M."/>
            <person name="Futagami T."/>
            <person name="Toyoda A."/>
            <person name="Takaki Y."/>
            <person name="Nishi S."/>
            <person name="Hori S."/>
            <person name="Arai W."/>
            <person name="Tsubouchi T."/>
            <person name="Morono Y."/>
            <person name="Uchiyama I."/>
            <person name="Ito T."/>
            <person name="Fujiyama A."/>
            <person name="Inagaki F."/>
            <person name="Takami H."/>
        </authorList>
    </citation>
    <scope>NUCLEOTIDE SEQUENCE</scope>
    <source>
        <strain evidence="4">Expedition CK06-06</strain>
    </source>
</reference>
<keyword evidence="2" id="KW-0251">Elongation factor</keyword>
<organism evidence="4">
    <name type="scientific">marine sediment metagenome</name>
    <dbReference type="NCBI Taxonomy" id="412755"/>
    <lineage>
        <taxon>unclassified sequences</taxon>
        <taxon>metagenomes</taxon>
        <taxon>ecological metagenomes</taxon>
    </lineage>
</organism>
<evidence type="ECO:0000256" key="1">
    <source>
        <dbReference type="ARBA" id="ARBA00005532"/>
    </source>
</evidence>
<dbReference type="Gene3D" id="1.10.8.10">
    <property type="entry name" value="DNA helicase RuvA subunit, C-terminal domain"/>
    <property type="match status" value="1"/>
</dbReference>
<evidence type="ECO:0000256" key="2">
    <source>
        <dbReference type="ARBA" id="ARBA00022768"/>
    </source>
</evidence>
<dbReference type="InterPro" id="IPR001816">
    <property type="entry name" value="Transl_elong_EFTs/EF1B"/>
</dbReference>
<keyword evidence="3" id="KW-0648">Protein biosynthesis</keyword>